<dbReference type="EMBL" id="FNJU01000001">
    <property type="protein sequence ID" value="SDP04038.1"/>
    <property type="molecule type" value="Genomic_DNA"/>
</dbReference>
<dbReference type="Pfam" id="PF00583">
    <property type="entry name" value="Acetyltransf_1"/>
    <property type="match status" value="1"/>
</dbReference>
<dbReference type="OrthoDB" id="1178186at2"/>
<feature type="domain" description="N-acetyltransferase" evidence="1">
    <location>
        <begin position="1"/>
        <end position="137"/>
    </location>
</feature>
<dbReference type="AlphaFoldDB" id="A0A1H0PH87"/>
<proteinExistence type="predicted"/>
<dbReference type="PROSITE" id="PS51186">
    <property type="entry name" value="GNAT"/>
    <property type="match status" value="1"/>
</dbReference>
<evidence type="ECO:0000313" key="2">
    <source>
        <dbReference type="EMBL" id="SDP04038.1"/>
    </source>
</evidence>
<dbReference type="STRING" id="930152.SAMN05216565_101305"/>
<gene>
    <name evidence="2" type="ORF">SAMN05216565_101305</name>
</gene>
<keyword evidence="3" id="KW-1185">Reference proteome</keyword>
<organism evidence="2 3">
    <name type="scientific">Litchfieldia salsa</name>
    <dbReference type="NCBI Taxonomy" id="930152"/>
    <lineage>
        <taxon>Bacteria</taxon>
        <taxon>Bacillati</taxon>
        <taxon>Bacillota</taxon>
        <taxon>Bacilli</taxon>
        <taxon>Bacillales</taxon>
        <taxon>Bacillaceae</taxon>
        <taxon>Litchfieldia</taxon>
    </lineage>
</organism>
<dbReference type="Gene3D" id="3.40.630.30">
    <property type="match status" value="1"/>
</dbReference>
<name>A0A1H0PH87_9BACI</name>
<dbReference type="InterPro" id="IPR000182">
    <property type="entry name" value="GNAT_dom"/>
</dbReference>
<sequence length="138" mass="16197">METTIRRIDMQDAWTIRHHVMWPDQPFDFIKLEDDPSGIHFGLFSDKDLVSVISLFISNEEAQFRKFATVEHEQGKGYGSVLLSYLLKEAKSYEVKRIWCNARENKINFYKKAGLQETKDRFVKAGKAYIIMEKNLDT</sequence>
<keyword evidence="2" id="KW-0808">Transferase</keyword>
<dbReference type="GO" id="GO:0016747">
    <property type="term" value="F:acyltransferase activity, transferring groups other than amino-acyl groups"/>
    <property type="evidence" value="ECO:0007669"/>
    <property type="project" value="InterPro"/>
</dbReference>
<accession>A0A1H0PH87</accession>
<dbReference type="RefSeq" id="WP_090849363.1">
    <property type="nucleotide sequence ID" value="NZ_FNJU01000001.1"/>
</dbReference>
<protein>
    <submittedName>
        <fullName evidence="2">Acetyltransferase (GNAT) domain-containing protein</fullName>
    </submittedName>
</protein>
<dbReference type="SUPFAM" id="SSF55729">
    <property type="entry name" value="Acyl-CoA N-acyltransferases (Nat)"/>
    <property type="match status" value="1"/>
</dbReference>
<evidence type="ECO:0000313" key="3">
    <source>
        <dbReference type="Proteomes" id="UP000199159"/>
    </source>
</evidence>
<dbReference type="Proteomes" id="UP000199159">
    <property type="component" value="Unassembled WGS sequence"/>
</dbReference>
<evidence type="ECO:0000259" key="1">
    <source>
        <dbReference type="PROSITE" id="PS51186"/>
    </source>
</evidence>
<reference evidence="3" key="1">
    <citation type="submission" date="2016-10" db="EMBL/GenBank/DDBJ databases">
        <authorList>
            <person name="Varghese N."/>
            <person name="Submissions S."/>
        </authorList>
    </citation>
    <scope>NUCLEOTIDE SEQUENCE [LARGE SCALE GENOMIC DNA]</scope>
    <source>
        <strain evidence="3">IBRC-M10078</strain>
    </source>
</reference>
<dbReference type="CDD" id="cd04301">
    <property type="entry name" value="NAT_SF"/>
    <property type="match status" value="1"/>
</dbReference>
<dbReference type="InterPro" id="IPR016181">
    <property type="entry name" value="Acyl_CoA_acyltransferase"/>
</dbReference>